<dbReference type="NCBIfam" id="TIGR00419">
    <property type="entry name" value="tim"/>
    <property type="match status" value="1"/>
</dbReference>
<evidence type="ECO:0000256" key="2">
    <source>
        <dbReference type="ARBA" id="ARBA00007422"/>
    </source>
</evidence>
<dbReference type="Gene3D" id="3.20.20.70">
    <property type="entry name" value="Aldolase class I"/>
    <property type="match status" value="1"/>
</dbReference>
<comment type="caution">
    <text evidence="10">The sequence shown here is derived from an EMBL/GenBank/DDBJ whole genome shotgun (WGS) entry which is preliminary data.</text>
</comment>
<dbReference type="InterPro" id="IPR000652">
    <property type="entry name" value="Triosephosphate_isomerase"/>
</dbReference>
<dbReference type="FunFam" id="3.20.20.70:FF:000020">
    <property type="entry name" value="Triosephosphate isomerase"/>
    <property type="match status" value="1"/>
</dbReference>
<organism evidence="10">
    <name type="scientific">freshwater metagenome</name>
    <dbReference type="NCBI Taxonomy" id="449393"/>
    <lineage>
        <taxon>unclassified sequences</taxon>
        <taxon>metagenomes</taxon>
        <taxon>ecological metagenomes</taxon>
    </lineage>
</organism>
<evidence type="ECO:0000256" key="4">
    <source>
        <dbReference type="ARBA" id="ARBA00011940"/>
    </source>
</evidence>
<evidence type="ECO:0000313" key="10">
    <source>
        <dbReference type="EMBL" id="KGA19997.1"/>
    </source>
</evidence>
<dbReference type="CDD" id="cd00311">
    <property type="entry name" value="TIM"/>
    <property type="match status" value="1"/>
</dbReference>
<evidence type="ECO:0000256" key="9">
    <source>
        <dbReference type="ARBA" id="ARBA00060517"/>
    </source>
</evidence>
<dbReference type="GO" id="GO:0006094">
    <property type="term" value="P:gluconeogenesis"/>
    <property type="evidence" value="ECO:0007669"/>
    <property type="project" value="UniProtKB-KW"/>
</dbReference>
<dbReference type="InterPro" id="IPR013785">
    <property type="entry name" value="Aldolase_TIM"/>
</dbReference>
<dbReference type="PROSITE" id="PS51440">
    <property type="entry name" value="TIM_2"/>
    <property type="match status" value="1"/>
</dbReference>
<evidence type="ECO:0000256" key="7">
    <source>
        <dbReference type="ARBA" id="ARBA00023152"/>
    </source>
</evidence>
<comment type="pathway">
    <text evidence="1">Carbohydrate biosynthesis; gluconeogenesis.</text>
</comment>
<keyword evidence="6" id="KW-0963">Cytoplasm</keyword>
<dbReference type="InterPro" id="IPR035990">
    <property type="entry name" value="TIM_sf"/>
</dbReference>
<protein>
    <recommendedName>
        <fullName evidence="4">triose-phosphate isomerase</fullName>
        <ecNumber evidence="4">5.3.1.1</ecNumber>
    </recommendedName>
</protein>
<dbReference type="EMBL" id="JNSL01000025">
    <property type="protein sequence ID" value="KGA19997.1"/>
    <property type="molecule type" value="Genomic_DNA"/>
</dbReference>
<dbReference type="PANTHER" id="PTHR21139:SF42">
    <property type="entry name" value="TRIOSEPHOSPHATE ISOMERASE"/>
    <property type="match status" value="1"/>
</dbReference>
<dbReference type="HAMAP" id="MF_00147_B">
    <property type="entry name" value="TIM_B"/>
    <property type="match status" value="1"/>
</dbReference>
<keyword evidence="5" id="KW-0312">Gluconeogenesis</keyword>
<evidence type="ECO:0000256" key="6">
    <source>
        <dbReference type="ARBA" id="ARBA00022490"/>
    </source>
</evidence>
<dbReference type="InterPro" id="IPR022896">
    <property type="entry name" value="TrioseP_Isoase_bac/euk"/>
</dbReference>
<gene>
    <name evidence="10" type="ORF">GM51_5805</name>
</gene>
<dbReference type="EC" id="5.3.1.1" evidence="4"/>
<evidence type="ECO:0000256" key="8">
    <source>
        <dbReference type="ARBA" id="ARBA00023235"/>
    </source>
</evidence>
<reference evidence="10" key="1">
    <citation type="submission" date="2014-06" db="EMBL/GenBank/DDBJ databases">
        <title>Key roles for freshwater Actinobacteria revealed by deep metagenomic sequencing.</title>
        <authorList>
            <person name="Ghai R."/>
            <person name="Mizuno C.M."/>
            <person name="Picazo A."/>
            <person name="Camacho A."/>
            <person name="Rodriguez-Valera F."/>
        </authorList>
    </citation>
    <scope>NUCLEOTIDE SEQUENCE</scope>
</reference>
<sequence length="262" mass="28558">MPANPRRPLISGNWKMNMNHYEAIHLVQKLSYLLSKEDFEKVDVSVHPPFTDIRSIQTVLESDKLAMLLGAQNCHSEEKGAFTGEVSPAFLSKLGVKYVICGHSERRQYFGETDEIVAAKVAAVFKFEMTPIVCVGETKDEREASQTLERVESQVRGSLAGRKPEQIAALVVAYEPIWAIGTGLTATAQDAQVVCHHIRSVIRTAWGSEAADKVRIQYGGSVKAGNASELMTQPDIDGALVGGASIDPDEFARIIQSTTKGA</sequence>
<evidence type="ECO:0000256" key="5">
    <source>
        <dbReference type="ARBA" id="ARBA00022432"/>
    </source>
</evidence>
<dbReference type="InterPro" id="IPR020861">
    <property type="entry name" value="Triosephosphate_isomerase_AS"/>
</dbReference>
<evidence type="ECO:0000256" key="3">
    <source>
        <dbReference type="ARBA" id="ARBA00011738"/>
    </source>
</evidence>
<dbReference type="GO" id="GO:0004807">
    <property type="term" value="F:triose-phosphate isomerase activity"/>
    <property type="evidence" value="ECO:0007669"/>
    <property type="project" value="UniProtKB-EC"/>
</dbReference>
<keyword evidence="8 10" id="KW-0413">Isomerase</keyword>
<dbReference type="PROSITE" id="PS00171">
    <property type="entry name" value="TIM_1"/>
    <property type="match status" value="1"/>
</dbReference>
<name>A0A094Q9F7_9ZZZZ</name>
<dbReference type="GO" id="GO:0006096">
    <property type="term" value="P:glycolytic process"/>
    <property type="evidence" value="ECO:0007669"/>
    <property type="project" value="UniProtKB-KW"/>
</dbReference>
<dbReference type="PANTHER" id="PTHR21139">
    <property type="entry name" value="TRIOSEPHOSPHATE ISOMERASE"/>
    <property type="match status" value="1"/>
</dbReference>
<comment type="similarity">
    <text evidence="2">Belongs to the triosephosphate isomerase family.</text>
</comment>
<dbReference type="Pfam" id="PF00121">
    <property type="entry name" value="TIM"/>
    <property type="match status" value="1"/>
</dbReference>
<proteinExistence type="inferred from homology"/>
<dbReference type="SUPFAM" id="SSF51351">
    <property type="entry name" value="Triosephosphate isomerase (TIM)"/>
    <property type="match status" value="1"/>
</dbReference>
<accession>A0A094Q9F7</accession>
<dbReference type="GO" id="GO:0046166">
    <property type="term" value="P:glyceraldehyde-3-phosphate biosynthetic process"/>
    <property type="evidence" value="ECO:0007669"/>
    <property type="project" value="TreeGrafter"/>
</dbReference>
<dbReference type="GO" id="GO:0019563">
    <property type="term" value="P:glycerol catabolic process"/>
    <property type="evidence" value="ECO:0007669"/>
    <property type="project" value="TreeGrafter"/>
</dbReference>
<comment type="pathway">
    <text evidence="9">Carbohydrate degradation; glycolysis.</text>
</comment>
<dbReference type="AlphaFoldDB" id="A0A094Q9F7"/>
<evidence type="ECO:0000256" key="1">
    <source>
        <dbReference type="ARBA" id="ARBA00004742"/>
    </source>
</evidence>
<keyword evidence="7" id="KW-0324">Glycolysis</keyword>
<dbReference type="GO" id="GO:0005829">
    <property type="term" value="C:cytosol"/>
    <property type="evidence" value="ECO:0007669"/>
    <property type="project" value="TreeGrafter"/>
</dbReference>
<comment type="subunit">
    <text evidence="3">Homodimer.</text>
</comment>